<comment type="caution">
    <text evidence="1">The sequence shown here is derived from an EMBL/GenBank/DDBJ whole genome shotgun (WGS) entry which is preliminary data.</text>
</comment>
<sequence>MHISSFPNNMSSSESTHRFYIQFILKYGGRTIPFQALRAFKGFTPEQLEQPGTRFVICTIRTEAGINTVGLCYICDYGDQACFVVVHPLYRGYNIGSRLLTTALADLERISCKAPIDDLPSLHMCFNAGLIATQFIEGPTGKDTLVFEKRMLPNEPDINCATSVKEGELHCLSPS</sequence>
<dbReference type="EMBL" id="JAGGKP010000007">
    <property type="protein sequence ID" value="MBP1937826.1"/>
    <property type="molecule type" value="Genomic_DNA"/>
</dbReference>
<dbReference type="InterPro" id="IPR016181">
    <property type="entry name" value="Acyl_CoA_acyltransferase"/>
</dbReference>
<reference evidence="1 2" key="1">
    <citation type="submission" date="2021-03" db="EMBL/GenBank/DDBJ databases">
        <title>Genomic Encyclopedia of Type Strains, Phase IV (KMG-IV): sequencing the most valuable type-strain genomes for metagenomic binning, comparative biology and taxonomic classification.</title>
        <authorList>
            <person name="Goeker M."/>
        </authorList>
    </citation>
    <scope>NUCLEOTIDE SEQUENCE [LARGE SCALE GENOMIC DNA]</scope>
    <source>
        <strain evidence="1 2">DSM 23491</strain>
    </source>
</reference>
<dbReference type="CDD" id="cd04301">
    <property type="entry name" value="NAT_SF"/>
    <property type="match status" value="1"/>
</dbReference>
<evidence type="ECO:0000313" key="2">
    <source>
        <dbReference type="Proteomes" id="UP001519273"/>
    </source>
</evidence>
<protein>
    <submittedName>
        <fullName evidence="1">GNAT superfamily N-acetyltransferase</fullName>
    </submittedName>
</protein>
<gene>
    <name evidence="1" type="ORF">J2Z20_002741</name>
</gene>
<proteinExistence type="predicted"/>
<organism evidence="1 2">
    <name type="scientific">Paenibacillus sediminis</name>
    <dbReference type="NCBI Taxonomy" id="664909"/>
    <lineage>
        <taxon>Bacteria</taxon>
        <taxon>Bacillati</taxon>
        <taxon>Bacillota</taxon>
        <taxon>Bacilli</taxon>
        <taxon>Bacillales</taxon>
        <taxon>Paenibacillaceae</taxon>
        <taxon>Paenibacillus</taxon>
    </lineage>
</organism>
<dbReference type="RefSeq" id="WP_209851167.1">
    <property type="nucleotide sequence ID" value="NZ_CBCRVE010000004.1"/>
</dbReference>
<name>A0ABS4H5R7_9BACL</name>
<keyword evidence="2" id="KW-1185">Reference proteome</keyword>
<evidence type="ECO:0000313" key="1">
    <source>
        <dbReference type="EMBL" id="MBP1937826.1"/>
    </source>
</evidence>
<dbReference type="Proteomes" id="UP001519273">
    <property type="component" value="Unassembled WGS sequence"/>
</dbReference>
<dbReference type="SUPFAM" id="SSF55729">
    <property type="entry name" value="Acyl-CoA N-acyltransferases (Nat)"/>
    <property type="match status" value="1"/>
</dbReference>
<accession>A0ABS4H5R7</accession>